<feature type="transmembrane region" description="Helical" evidence="1">
    <location>
        <begin position="512"/>
        <end position="534"/>
    </location>
</feature>
<protein>
    <submittedName>
        <fullName evidence="2">Alkaline-phosphatase-like protein</fullName>
    </submittedName>
</protein>
<accession>A0A124FKE4</accession>
<dbReference type="SUPFAM" id="SSF53649">
    <property type="entry name" value="Alkaline phosphatase-like"/>
    <property type="match status" value="1"/>
</dbReference>
<dbReference type="InterPro" id="IPR017850">
    <property type="entry name" value="Alkaline_phosphatase_core_sf"/>
</dbReference>
<feature type="transmembrane region" description="Helical" evidence="1">
    <location>
        <begin position="596"/>
        <end position="616"/>
    </location>
</feature>
<feature type="transmembrane region" description="Helical" evidence="1">
    <location>
        <begin position="659"/>
        <end position="679"/>
    </location>
</feature>
<name>A0A124FKE4_9THEO</name>
<dbReference type="AlphaFoldDB" id="A0A124FKE4"/>
<keyword evidence="1" id="KW-1133">Transmembrane helix</keyword>
<gene>
    <name evidence="2" type="ORF">XD66_0306</name>
</gene>
<dbReference type="PATRIC" id="fig|85874.4.peg.1438"/>
<evidence type="ECO:0000256" key="1">
    <source>
        <dbReference type="SAM" id="Phobius"/>
    </source>
</evidence>
<dbReference type="Proteomes" id="UP000053326">
    <property type="component" value="Unassembled WGS sequence"/>
</dbReference>
<feature type="transmembrane region" description="Helical" evidence="1">
    <location>
        <begin position="423"/>
        <end position="440"/>
    </location>
</feature>
<dbReference type="EMBL" id="LGFO01000021">
    <property type="protein sequence ID" value="KUK36981.1"/>
    <property type="molecule type" value="Genomic_DNA"/>
</dbReference>
<keyword evidence="1" id="KW-0812">Transmembrane</keyword>
<feature type="transmembrane region" description="Helical" evidence="1">
    <location>
        <begin position="568"/>
        <end position="584"/>
    </location>
</feature>
<organism evidence="2 3">
    <name type="scientific">Thermacetogenium phaeum</name>
    <dbReference type="NCBI Taxonomy" id="85874"/>
    <lineage>
        <taxon>Bacteria</taxon>
        <taxon>Bacillati</taxon>
        <taxon>Bacillota</taxon>
        <taxon>Clostridia</taxon>
        <taxon>Thermoanaerobacterales</taxon>
        <taxon>Thermoanaerobacteraceae</taxon>
        <taxon>Thermacetogenium</taxon>
    </lineage>
</organism>
<sequence>MGKAEMFDRTLKELLFFFIMTLTIVLNPDFAWSDQSDSQRRVIFVVCDYLLPEEIQLADLPNLREFFEKGGVALLNTNTAGARNRQNAAATISSGNTALCTPAEPLAFGAGESYRNEDPFLIFQARTGITPRPENVVVLDLPYIQWANIKDEITAEPGTLGDSLHEAGLKTAVVGNADVPGKSMPQRAAAVIAMDRRGIIDAGDVSEEILLEDPRDPLGYRLDYDAVKKRIISLMQHHHFIVIELGDLVRLEQTSQYLSPAVYHQEREKILREYDAFIGWLMKEVDLNSSQVYITSTTPNAQAVSQKRLFGFIAVRGEGTATGLLTTPTTRRPGIVTLCDIAPSIASYLGASLDSSSIGRPWRVEPVSDNTAEMLEIEKRTVFASLLRPSLVRGYVVLHLLVLAGLLFFMLFDPRKVVHLTPFLLGLIAAPLALLLVGFFPITNIWLYLCLFLLLDVLLAVLSICLAGNKDFDPLIILCLATVGVLLLDTVTGGELQRYSVLSYDPMAGARYYGIGNEYMGILLGATIIGHALLLQRLRDYPLWPRVLVGLFFLLVLLVLGLPQWGSNFGGSLAAAIAFSYTYFRLLGIRLRLREVCIGFLLAGLFGGGVLLVDFLRPPEGRSHFGQFIFSLHADGAEAFRSMVIRKLSMNYKLIRYTIWTRALLGTLLTLGILFYRPVGIFRRLLTENPAVAAGLSGGLIAAFAALVFNDSGIVAAATAMICPAATLFYIVIREQEASL</sequence>
<feature type="transmembrane region" description="Helical" evidence="1">
    <location>
        <begin position="715"/>
        <end position="733"/>
    </location>
</feature>
<evidence type="ECO:0000313" key="3">
    <source>
        <dbReference type="Proteomes" id="UP000053326"/>
    </source>
</evidence>
<keyword evidence="1" id="KW-0472">Membrane</keyword>
<feature type="transmembrane region" description="Helical" evidence="1">
    <location>
        <begin position="691"/>
        <end position="709"/>
    </location>
</feature>
<feature type="transmembrane region" description="Helical" evidence="1">
    <location>
        <begin position="392"/>
        <end position="411"/>
    </location>
</feature>
<feature type="transmembrane region" description="Helical" evidence="1">
    <location>
        <begin position="446"/>
        <end position="468"/>
    </location>
</feature>
<proteinExistence type="predicted"/>
<reference evidence="3" key="1">
    <citation type="journal article" date="2015" name="MBio">
        <title>Genome-Resolved Metagenomic Analysis Reveals Roles for Candidate Phyla and Other Microbial Community Members in Biogeochemical Transformations in Oil Reservoirs.</title>
        <authorList>
            <person name="Hu P."/>
            <person name="Tom L."/>
            <person name="Singh A."/>
            <person name="Thomas B.C."/>
            <person name="Baker B.J."/>
            <person name="Piceno Y.M."/>
            <person name="Andersen G.L."/>
            <person name="Banfield J.F."/>
        </authorList>
    </citation>
    <scope>NUCLEOTIDE SEQUENCE [LARGE SCALE GENOMIC DNA]</scope>
</reference>
<comment type="caution">
    <text evidence="2">The sequence shown here is derived from an EMBL/GenBank/DDBJ whole genome shotgun (WGS) entry which is preliminary data.</text>
</comment>
<feature type="transmembrane region" description="Helical" evidence="1">
    <location>
        <begin position="543"/>
        <end position="562"/>
    </location>
</feature>
<evidence type="ECO:0000313" key="2">
    <source>
        <dbReference type="EMBL" id="KUK36981.1"/>
    </source>
</evidence>
<feature type="transmembrane region" description="Helical" evidence="1">
    <location>
        <begin position="475"/>
        <end position="492"/>
    </location>
</feature>